<dbReference type="Proteomes" id="UP000177165">
    <property type="component" value="Unassembled WGS sequence"/>
</dbReference>
<dbReference type="GO" id="GO:0005524">
    <property type="term" value="F:ATP binding"/>
    <property type="evidence" value="ECO:0007669"/>
    <property type="project" value="UniProtKB-UniRule"/>
</dbReference>
<evidence type="ECO:0000256" key="4">
    <source>
        <dbReference type="ARBA" id="ARBA00022801"/>
    </source>
</evidence>
<dbReference type="InterPro" id="IPR014721">
    <property type="entry name" value="Ribsml_uS5_D2-typ_fold_subgr"/>
</dbReference>
<dbReference type="GO" id="GO:0000725">
    <property type="term" value="P:recombinational repair"/>
    <property type="evidence" value="ECO:0007669"/>
    <property type="project" value="UniProtKB-UniRule"/>
</dbReference>
<keyword evidence="6 9" id="KW-0346">Stress response</keyword>
<keyword evidence="4" id="KW-0378">Hydrolase</keyword>
<evidence type="ECO:0000259" key="12">
    <source>
        <dbReference type="PROSITE" id="PS50162"/>
    </source>
</evidence>
<evidence type="ECO:0000256" key="10">
    <source>
        <dbReference type="NCBIfam" id="TIGR00416"/>
    </source>
</evidence>
<keyword evidence="2 9" id="KW-0547">Nucleotide-binding</keyword>
<dbReference type="InterPro" id="IPR008269">
    <property type="entry name" value="Lon_proteolytic"/>
</dbReference>
<keyword evidence="7 9" id="KW-0238">DNA-binding</keyword>
<comment type="domain">
    <text evidence="9">The middle region has homology to RecA with ATPase motifs including the RadA KNRFG motif, while the C-terminus is homologous to Lon protease.</text>
</comment>
<feature type="region of interest" description="Lon-protease-like" evidence="9">
    <location>
        <begin position="376"/>
        <end position="493"/>
    </location>
</feature>
<dbReference type="Pfam" id="PF05362">
    <property type="entry name" value="Lon_C"/>
    <property type="match status" value="1"/>
</dbReference>
<dbReference type="GO" id="GO:0004252">
    <property type="term" value="F:serine-type endopeptidase activity"/>
    <property type="evidence" value="ECO:0007669"/>
    <property type="project" value="InterPro"/>
</dbReference>
<dbReference type="InterPro" id="IPR003593">
    <property type="entry name" value="AAA+_ATPase"/>
</dbReference>
<dbReference type="EMBL" id="MHKB01000015">
    <property type="protein sequence ID" value="OGY78472.1"/>
    <property type="molecule type" value="Genomic_DNA"/>
</dbReference>
<dbReference type="Gene3D" id="3.40.50.300">
    <property type="entry name" value="P-loop containing nucleotide triphosphate hydrolases"/>
    <property type="match status" value="1"/>
</dbReference>
<evidence type="ECO:0000256" key="1">
    <source>
        <dbReference type="ARBA" id="ARBA00022723"/>
    </source>
</evidence>
<dbReference type="GO" id="GO:0140664">
    <property type="term" value="F:ATP-dependent DNA damage sensor activity"/>
    <property type="evidence" value="ECO:0007669"/>
    <property type="project" value="InterPro"/>
</dbReference>
<dbReference type="SUPFAM" id="SSF52540">
    <property type="entry name" value="P-loop containing nucleoside triphosphate hydrolases"/>
    <property type="match status" value="1"/>
</dbReference>
<dbReference type="GO" id="GO:0008270">
    <property type="term" value="F:zinc ion binding"/>
    <property type="evidence" value="ECO:0007669"/>
    <property type="project" value="UniProtKB-KW"/>
</dbReference>
<dbReference type="Pfam" id="PF13481">
    <property type="entry name" value="AAA_25"/>
    <property type="match status" value="1"/>
</dbReference>
<evidence type="ECO:0000313" key="14">
    <source>
        <dbReference type="Proteomes" id="UP000177165"/>
    </source>
</evidence>
<evidence type="ECO:0000256" key="2">
    <source>
        <dbReference type="ARBA" id="ARBA00022741"/>
    </source>
</evidence>
<sequence length="493" mass="53977">MQKSIFLCTHCEAQYPKWQGQCNECGQWGTITQEMHNTAASVQTSVRPQKLLRLEDNVEEKRITTDLKECDRVLGGGIIPGSLILLGGDPGVGKSTLALQIALSVARGGASVLYVSGEESASQIGLRLKRLAITHKKIHHDQRQETYLHATQTLSERQELSAKKASFQNLGFLGETCVESIIETLKHEKPTLVIVDSVQTLVGLSVAQEAGGITQIKACTTKLLEAAKKYNVAIILIGHVTKEGFVAGPKSLEHLVDVVLYLEGENTFAYRLLRSVKNRFGATNEVGVFDMSEHGLVEVANPSEFFLSEHHIHAPGSVITGILEGSRAFLVEVQALVTKTVFGYPQRKGSGFDVNRLQLLLAVLQERARINFQMYDVHVNIVGGLKIKDPSADLAVCLAVASALQKQPLDPKLVALGEVGLSGEIRKVVKLAERLKEAERMELTTVVMPKMKLRARTSLIVREVTHISEAIVLIQGESFPARQKVFVQVKDSA</sequence>
<dbReference type="InterPro" id="IPR004504">
    <property type="entry name" value="DNA_repair_RadA"/>
</dbReference>
<comment type="function">
    <text evidence="11">DNA-dependent ATPase involved in processing of recombination intermediates, plays a role in repairing DNA breaks. Stimulates the branch migration of RecA-mediated strand transfer reactions, allowing the 3' invading strand to extend heteroduplex DNA faster. Binds ssDNA in the presence of ADP but not other nucleotides, has ATPase activity that is stimulated by ssDNA and various branched DNA structures, but inhibited by SSB. Does not have RecA's homology-searching function.</text>
</comment>
<organism evidence="13 14">
    <name type="scientific">Candidatus Kerfeldbacteria bacterium RIFCSPHIGHO2_02_FULL_42_14</name>
    <dbReference type="NCBI Taxonomy" id="1798540"/>
    <lineage>
        <taxon>Bacteria</taxon>
        <taxon>Candidatus Kerfeldiibacteriota</taxon>
    </lineage>
</organism>
<dbReference type="NCBIfam" id="TIGR00416">
    <property type="entry name" value="sms"/>
    <property type="match status" value="1"/>
</dbReference>
<feature type="binding site" evidence="9">
    <location>
        <begin position="88"/>
        <end position="95"/>
    </location>
    <ligand>
        <name>ATP</name>
        <dbReference type="ChEBI" id="CHEBI:30616"/>
    </ligand>
</feature>
<keyword evidence="11" id="KW-0863">Zinc-finger</keyword>
<keyword evidence="8 9" id="KW-0234">DNA repair</keyword>
<name>A0A1G2ANK4_9BACT</name>
<accession>A0A1G2ANK4</accession>
<keyword evidence="5 9" id="KW-0067">ATP-binding</keyword>
<keyword evidence="3 9" id="KW-0227">DNA damage</keyword>
<reference evidence="13 14" key="1">
    <citation type="journal article" date="2016" name="Nat. Commun.">
        <title>Thousands of microbial genomes shed light on interconnected biogeochemical processes in an aquifer system.</title>
        <authorList>
            <person name="Anantharaman K."/>
            <person name="Brown C.T."/>
            <person name="Hug L.A."/>
            <person name="Sharon I."/>
            <person name="Castelle C.J."/>
            <person name="Probst A.J."/>
            <person name="Thomas B.C."/>
            <person name="Singh A."/>
            <person name="Wilkins M.J."/>
            <person name="Karaoz U."/>
            <person name="Brodie E.L."/>
            <person name="Williams K.H."/>
            <person name="Hubbard S.S."/>
            <person name="Banfield J.F."/>
        </authorList>
    </citation>
    <scope>NUCLEOTIDE SEQUENCE [LARGE SCALE GENOMIC DNA]</scope>
</reference>
<evidence type="ECO:0000256" key="8">
    <source>
        <dbReference type="ARBA" id="ARBA00023204"/>
    </source>
</evidence>
<evidence type="ECO:0000256" key="3">
    <source>
        <dbReference type="ARBA" id="ARBA00022763"/>
    </source>
</evidence>
<evidence type="ECO:0000256" key="7">
    <source>
        <dbReference type="ARBA" id="ARBA00023125"/>
    </source>
</evidence>
<evidence type="ECO:0000256" key="9">
    <source>
        <dbReference type="HAMAP-Rule" id="MF_01498"/>
    </source>
</evidence>
<feature type="short sequence motif" description="RadA KNRFG motif" evidence="9">
    <location>
        <begin position="277"/>
        <end position="281"/>
    </location>
</feature>
<dbReference type="GO" id="GO:0006508">
    <property type="term" value="P:proteolysis"/>
    <property type="evidence" value="ECO:0007669"/>
    <property type="project" value="InterPro"/>
</dbReference>
<evidence type="ECO:0000256" key="6">
    <source>
        <dbReference type="ARBA" id="ARBA00023016"/>
    </source>
</evidence>
<dbReference type="PRINTS" id="PR01874">
    <property type="entry name" value="DNAREPAIRADA"/>
</dbReference>
<dbReference type="STRING" id="1798540.A3B74_02130"/>
<dbReference type="SUPFAM" id="SSF54211">
    <property type="entry name" value="Ribosomal protein S5 domain 2-like"/>
    <property type="match status" value="1"/>
</dbReference>
<evidence type="ECO:0000256" key="5">
    <source>
        <dbReference type="ARBA" id="ARBA00022840"/>
    </source>
</evidence>
<dbReference type="PANTHER" id="PTHR32472">
    <property type="entry name" value="DNA REPAIR PROTEIN RADA"/>
    <property type="match status" value="1"/>
</dbReference>
<evidence type="ECO:0000256" key="11">
    <source>
        <dbReference type="RuleBase" id="RU003555"/>
    </source>
</evidence>
<dbReference type="InterPro" id="IPR020588">
    <property type="entry name" value="RecA_ATP-bd"/>
</dbReference>
<dbReference type="GO" id="GO:0003684">
    <property type="term" value="F:damaged DNA binding"/>
    <property type="evidence" value="ECO:0007669"/>
    <property type="project" value="InterPro"/>
</dbReference>
<dbReference type="GO" id="GO:0004176">
    <property type="term" value="F:ATP-dependent peptidase activity"/>
    <property type="evidence" value="ECO:0007669"/>
    <property type="project" value="InterPro"/>
</dbReference>
<dbReference type="Gene3D" id="3.30.230.10">
    <property type="match status" value="1"/>
</dbReference>
<comment type="similarity">
    <text evidence="9 11">Belongs to the RecA family. RadA subfamily.</text>
</comment>
<dbReference type="PROSITE" id="PS50162">
    <property type="entry name" value="RECA_2"/>
    <property type="match status" value="1"/>
</dbReference>
<keyword evidence="1 9" id="KW-0479">Metal-binding</keyword>
<gene>
    <name evidence="9" type="primary">radA</name>
    <name evidence="13" type="ORF">A3B74_02130</name>
</gene>
<dbReference type="InterPro" id="IPR020568">
    <property type="entry name" value="Ribosomal_Su5_D2-typ_SF"/>
</dbReference>
<dbReference type="SMART" id="SM00382">
    <property type="entry name" value="AAA"/>
    <property type="match status" value="1"/>
</dbReference>
<comment type="caution">
    <text evidence="13">The sequence shown here is derived from an EMBL/GenBank/DDBJ whole genome shotgun (WGS) entry which is preliminary data.</text>
</comment>
<dbReference type="GO" id="GO:0005829">
    <property type="term" value="C:cytosol"/>
    <property type="evidence" value="ECO:0007669"/>
    <property type="project" value="TreeGrafter"/>
</dbReference>
<keyword evidence="11" id="KW-0862">Zinc</keyword>
<dbReference type="HAMAP" id="MF_01498">
    <property type="entry name" value="RadA_bact"/>
    <property type="match status" value="1"/>
</dbReference>
<evidence type="ECO:0000313" key="13">
    <source>
        <dbReference type="EMBL" id="OGY78472.1"/>
    </source>
</evidence>
<dbReference type="AlphaFoldDB" id="A0A1G2ANK4"/>
<comment type="function">
    <text evidence="9">Plays a role in repairing double-strand DNA breaks, probably involving stabilizing or processing branched DNA or blocked replication forks.</text>
</comment>
<proteinExistence type="inferred from homology"/>
<dbReference type="InterPro" id="IPR027417">
    <property type="entry name" value="P-loop_NTPase"/>
</dbReference>
<feature type="domain" description="RecA family profile 1" evidence="12">
    <location>
        <begin position="59"/>
        <end position="240"/>
    </location>
</feature>
<dbReference type="PANTHER" id="PTHR32472:SF10">
    <property type="entry name" value="DNA REPAIR PROTEIN RADA-LIKE PROTEIN"/>
    <property type="match status" value="1"/>
</dbReference>
<protein>
    <recommendedName>
        <fullName evidence="9 10">DNA repair protein RadA</fullName>
    </recommendedName>
</protein>